<evidence type="ECO:0000256" key="4">
    <source>
        <dbReference type="ARBA" id="ARBA00022692"/>
    </source>
</evidence>
<dbReference type="GO" id="GO:0005345">
    <property type="term" value="F:purine nucleobase transmembrane transporter activity"/>
    <property type="evidence" value="ECO:0007669"/>
    <property type="project" value="UniProtKB-UniRule"/>
</dbReference>
<evidence type="ECO:0000256" key="5">
    <source>
        <dbReference type="ARBA" id="ARBA00022989"/>
    </source>
</evidence>
<comment type="subcellular location">
    <subcellularLocation>
        <location evidence="1 7">Membrane</location>
        <topology evidence="1 7">Multi-pass membrane protein</topology>
    </subcellularLocation>
</comment>
<feature type="transmembrane region" description="Helical" evidence="7">
    <location>
        <begin position="309"/>
        <end position="330"/>
    </location>
</feature>
<evidence type="ECO:0000256" key="2">
    <source>
        <dbReference type="ARBA" id="ARBA00006213"/>
    </source>
</evidence>
<keyword evidence="3 7" id="KW-0813">Transport</keyword>
<evidence type="ECO:0000313" key="10">
    <source>
        <dbReference type="RefSeq" id="XP_018444718.1"/>
    </source>
</evidence>
<protein>
    <recommendedName>
        <fullName evidence="7">Probable purine permease</fullName>
    </recommendedName>
</protein>
<sequence>MEVESETQELHIHVNVEPEIRKSSTEQRSHNYSWRLRVSLYVILLLAGETIATLLGRLYYDKGGNSIWLETLVQLVGFPLTLPCYYYLKPESSSKTNNTLTNKTTTSFLTLCLVYIGLGLLAAGHSVLYSFGLLYLPVSTFSLISASQLAFNAVFSYFLNSQKFTPCILNSLVLLTTSSTLLVIQPEPDQSSTSNSSSKYNYVIGYICAIGSSAGYSLVLSLTDYAFEKILKKQTFKAILDMVTYQSLVATCAVVVGLFGSGGWKMLSTEMEEFRLGKHSYLLINIGSMISWQACWIGSVGLILEVSSLFSNVISTLCLPVVPVLAVVFFRDEMSGIKLIAMFLAIWGFVSYAYQHYIDDPKPEEEQEIPQGEEEEKETQEEKSNNIQD</sequence>
<dbReference type="InterPro" id="IPR030182">
    <property type="entry name" value="PUP_plant"/>
</dbReference>
<dbReference type="GO" id="GO:0016020">
    <property type="term" value="C:membrane"/>
    <property type="evidence" value="ECO:0007669"/>
    <property type="project" value="UniProtKB-SubCell"/>
</dbReference>
<proteinExistence type="inferred from homology"/>
<dbReference type="OrthoDB" id="1717816at2759"/>
<feature type="transmembrane region" description="Helical" evidence="7">
    <location>
        <begin position="204"/>
        <end position="227"/>
    </location>
</feature>
<evidence type="ECO:0000313" key="9">
    <source>
        <dbReference type="Proteomes" id="UP000504610"/>
    </source>
</evidence>
<dbReference type="KEGG" id="rsz:108816649"/>
<accession>A0A6J0MAS1</accession>
<dbReference type="SUPFAM" id="SSF103481">
    <property type="entry name" value="Multidrug resistance efflux transporter EmrE"/>
    <property type="match status" value="1"/>
</dbReference>
<feature type="transmembrane region" description="Helical" evidence="7">
    <location>
        <begin position="66"/>
        <end position="88"/>
    </location>
</feature>
<dbReference type="InterPro" id="IPR037185">
    <property type="entry name" value="EmrE-like"/>
</dbReference>
<evidence type="ECO:0000256" key="1">
    <source>
        <dbReference type="ARBA" id="ARBA00004141"/>
    </source>
</evidence>
<keyword evidence="6 7" id="KW-0472">Membrane</keyword>
<feature type="transmembrane region" description="Helical" evidence="7">
    <location>
        <begin position="280"/>
        <end position="302"/>
    </location>
</feature>
<dbReference type="PANTHER" id="PTHR31376">
    <property type="entry name" value="OS09G0467300 PROTEIN-RELATED"/>
    <property type="match status" value="1"/>
</dbReference>
<evidence type="ECO:0000256" key="3">
    <source>
        <dbReference type="ARBA" id="ARBA00022448"/>
    </source>
</evidence>
<evidence type="ECO:0000256" key="7">
    <source>
        <dbReference type="RuleBase" id="RU368015"/>
    </source>
</evidence>
<dbReference type="PANTHER" id="PTHR31376:SF67">
    <property type="entry name" value="PURINE PERMEASE 6-RELATED"/>
    <property type="match status" value="1"/>
</dbReference>
<reference evidence="9" key="1">
    <citation type="journal article" date="2019" name="Database">
        <title>The radish genome database (RadishGD): an integrated information resource for radish genomics.</title>
        <authorList>
            <person name="Yu H.J."/>
            <person name="Baek S."/>
            <person name="Lee Y.J."/>
            <person name="Cho A."/>
            <person name="Mun J.H."/>
        </authorList>
    </citation>
    <scope>NUCLEOTIDE SEQUENCE [LARGE SCALE GENOMIC DNA]</scope>
    <source>
        <strain evidence="9">cv. WK10039</strain>
    </source>
</reference>
<feature type="transmembrane region" description="Helical" evidence="7">
    <location>
        <begin position="38"/>
        <end position="60"/>
    </location>
</feature>
<dbReference type="GeneID" id="108816649"/>
<feature type="transmembrane region" description="Helical" evidence="7">
    <location>
        <begin position="134"/>
        <end position="155"/>
    </location>
</feature>
<organism evidence="9 10">
    <name type="scientific">Raphanus sativus</name>
    <name type="common">Radish</name>
    <name type="synonym">Raphanus raphanistrum var. sativus</name>
    <dbReference type="NCBI Taxonomy" id="3726"/>
    <lineage>
        <taxon>Eukaryota</taxon>
        <taxon>Viridiplantae</taxon>
        <taxon>Streptophyta</taxon>
        <taxon>Embryophyta</taxon>
        <taxon>Tracheophyta</taxon>
        <taxon>Spermatophyta</taxon>
        <taxon>Magnoliopsida</taxon>
        <taxon>eudicotyledons</taxon>
        <taxon>Gunneridae</taxon>
        <taxon>Pentapetalae</taxon>
        <taxon>rosids</taxon>
        <taxon>malvids</taxon>
        <taxon>Brassicales</taxon>
        <taxon>Brassicaceae</taxon>
        <taxon>Brassiceae</taxon>
        <taxon>Raphanus</taxon>
    </lineage>
</organism>
<gene>
    <name evidence="10" type="primary">LOC108816649</name>
</gene>
<dbReference type="Pfam" id="PF16913">
    <property type="entry name" value="PUNUT"/>
    <property type="match status" value="1"/>
</dbReference>
<evidence type="ECO:0000256" key="6">
    <source>
        <dbReference type="ARBA" id="ARBA00023136"/>
    </source>
</evidence>
<name>A0A6J0MAS1_RAPSA</name>
<evidence type="ECO:0000256" key="8">
    <source>
        <dbReference type="SAM" id="MobiDB-lite"/>
    </source>
</evidence>
<comment type="caution">
    <text evidence="7">Lacks conserved residue(s) required for the propagation of feature annotation.</text>
</comment>
<keyword evidence="9" id="KW-1185">Reference proteome</keyword>
<dbReference type="AlphaFoldDB" id="A0A6J0MAS1"/>
<dbReference type="Proteomes" id="UP000504610">
    <property type="component" value="Chromosome 2"/>
</dbReference>
<comment type="similarity">
    <text evidence="2 7">Belongs to the purine permeases (TC 2.A.7.14) family.</text>
</comment>
<feature type="transmembrane region" description="Helical" evidence="7">
    <location>
        <begin position="239"/>
        <end position="260"/>
    </location>
</feature>
<feature type="transmembrane region" description="Helical" evidence="7">
    <location>
        <begin position="108"/>
        <end position="128"/>
    </location>
</feature>
<reference evidence="10" key="2">
    <citation type="submission" date="2025-08" db="UniProtKB">
        <authorList>
            <consortium name="RefSeq"/>
        </authorList>
    </citation>
    <scope>IDENTIFICATION</scope>
    <source>
        <tissue evidence="10">Leaf</tissue>
    </source>
</reference>
<dbReference type="GO" id="GO:0015211">
    <property type="term" value="F:purine nucleoside transmembrane transporter activity"/>
    <property type="evidence" value="ECO:0007669"/>
    <property type="project" value="UniProtKB-UniRule"/>
</dbReference>
<keyword evidence="5 7" id="KW-1133">Transmembrane helix</keyword>
<dbReference type="RefSeq" id="XP_018444718.1">
    <property type="nucleotide sequence ID" value="XM_018589216.2"/>
</dbReference>
<feature type="compositionally biased region" description="Basic and acidic residues" evidence="8">
    <location>
        <begin position="380"/>
        <end position="389"/>
    </location>
</feature>
<keyword evidence="4 7" id="KW-0812">Transmembrane</keyword>
<feature type="transmembrane region" description="Helical" evidence="7">
    <location>
        <begin position="336"/>
        <end position="354"/>
    </location>
</feature>
<feature type="compositionally biased region" description="Acidic residues" evidence="8">
    <location>
        <begin position="363"/>
        <end position="379"/>
    </location>
</feature>
<feature type="region of interest" description="Disordered" evidence="8">
    <location>
        <begin position="363"/>
        <end position="389"/>
    </location>
</feature>